<feature type="domain" description="HTH lysR-type" evidence="6">
    <location>
        <begin position="1"/>
        <end position="58"/>
    </location>
</feature>
<dbReference type="InterPro" id="IPR036388">
    <property type="entry name" value="WH-like_DNA-bd_sf"/>
</dbReference>
<organism evidence="7 8">
    <name type="scientific">Nocardia tengchongensis</name>
    <dbReference type="NCBI Taxonomy" id="2055889"/>
    <lineage>
        <taxon>Bacteria</taxon>
        <taxon>Bacillati</taxon>
        <taxon>Actinomycetota</taxon>
        <taxon>Actinomycetes</taxon>
        <taxon>Mycobacteriales</taxon>
        <taxon>Nocardiaceae</taxon>
        <taxon>Nocardia</taxon>
    </lineage>
</organism>
<evidence type="ECO:0000313" key="8">
    <source>
        <dbReference type="Proteomes" id="UP000683310"/>
    </source>
</evidence>
<keyword evidence="4" id="KW-0010">Activator</keyword>
<dbReference type="SUPFAM" id="SSF46785">
    <property type="entry name" value="Winged helix' DNA-binding domain"/>
    <property type="match status" value="1"/>
</dbReference>
<keyword evidence="2" id="KW-0805">Transcription regulation</keyword>
<name>A0ABX8CKI9_9NOCA</name>
<proteinExistence type="inferred from homology"/>
<keyword evidence="8" id="KW-1185">Reference proteome</keyword>
<evidence type="ECO:0000256" key="2">
    <source>
        <dbReference type="ARBA" id="ARBA00023015"/>
    </source>
</evidence>
<evidence type="ECO:0000313" key="7">
    <source>
        <dbReference type="EMBL" id="QVI18685.1"/>
    </source>
</evidence>
<dbReference type="PRINTS" id="PR00039">
    <property type="entry name" value="HTHLYSR"/>
</dbReference>
<dbReference type="Pfam" id="PF00126">
    <property type="entry name" value="HTH_1"/>
    <property type="match status" value="1"/>
</dbReference>
<gene>
    <name evidence="7" type="ORF">KHQ06_19220</name>
</gene>
<evidence type="ECO:0000256" key="5">
    <source>
        <dbReference type="ARBA" id="ARBA00023163"/>
    </source>
</evidence>
<dbReference type="InterPro" id="IPR036390">
    <property type="entry name" value="WH_DNA-bd_sf"/>
</dbReference>
<keyword evidence="3" id="KW-0238">DNA-binding</keyword>
<dbReference type="InterPro" id="IPR000847">
    <property type="entry name" value="LysR_HTH_N"/>
</dbReference>
<dbReference type="Gene3D" id="3.40.190.290">
    <property type="match status" value="1"/>
</dbReference>
<dbReference type="Proteomes" id="UP000683310">
    <property type="component" value="Chromosome"/>
</dbReference>
<evidence type="ECO:0000259" key="6">
    <source>
        <dbReference type="PROSITE" id="PS50931"/>
    </source>
</evidence>
<dbReference type="Gene3D" id="1.10.10.10">
    <property type="entry name" value="Winged helix-like DNA-binding domain superfamily/Winged helix DNA-binding domain"/>
    <property type="match status" value="1"/>
</dbReference>
<evidence type="ECO:0000256" key="1">
    <source>
        <dbReference type="ARBA" id="ARBA00009437"/>
    </source>
</evidence>
<dbReference type="EMBL" id="CP074371">
    <property type="protein sequence ID" value="QVI18685.1"/>
    <property type="molecule type" value="Genomic_DNA"/>
</dbReference>
<keyword evidence="5" id="KW-0804">Transcription</keyword>
<dbReference type="PROSITE" id="PS50931">
    <property type="entry name" value="HTH_LYSR"/>
    <property type="match status" value="1"/>
</dbReference>
<protein>
    <submittedName>
        <fullName evidence="7">LysR family transcriptional regulator</fullName>
    </submittedName>
</protein>
<dbReference type="PANTHER" id="PTHR30346:SF28">
    <property type="entry name" value="HTH-TYPE TRANSCRIPTIONAL REGULATOR CYNR"/>
    <property type="match status" value="1"/>
</dbReference>
<accession>A0ABX8CKI9</accession>
<dbReference type="Pfam" id="PF03466">
    <property type="entry name" value="LysR_substrate"/>
    <property type="match status" value="1"/>
</dbReference>
<evidence type="ECO:0000256" key="4">
    <source>
        <dbReference type="ARBA" id="ARBA00023159"/>
    </source>
</evidence>
<dbReference type="CDD" id="cd08434">
    <property type="entry name" value="PBP2_GltC_like"/>
    <property type="match status" value="1"/>
</dbReference>
<sequence>MLGADLEWFTTLAETENVSAAADRLHLAQPTLSRMLARLEQRLGAPLFDRHGKRIRLNEYGRLYYEHARRARAELHAGEQALADRINPAKGVVRLSFLHSFGGRLAPRLIAEFRRGAGRVDFRLHQGAAEVITRQVLDGEADLALVSPRPGEPGLGWRTLLNQPLVLAVPADHRLAGQRHTRIGELADAEFITMHPGFGMRRIFDELCAAAGVRPRIAFEASDLVTVRGLVAAGLGVALVPEDEPIPPDLAVVPLADAGASRDVGLIWSATATPSEAVRRFREFAVDRAARRHPR</sequence>
<evidence type="ECO:0000256" key="3">
    <source>
        <dbReference type="ARBA" id="ARBA00023125"/>
    </source>
</evidence>
<comment type="similarity">
    <text evidence="1">Belongs to the LysR transcriptional regulatory family.</text>
</comment>
<dbReference type="PANTHER" id="PTHR30346">
    <property type="entry name" value="TRANSCRIPTIONAL DUAL REGULATOR HCAR-RELATED"/>
    <property type="match status" value="1"/>
</dbReference>
<reference evidence="7 8" key="1">
    <citation type="submission" date="2021-04" db="EMBL/GenBank/DDBJ databases">
        <title>Nocardia tengchongensis.</title>
        <authorList>
            <person name="Zhuang k."/>
            <person name="Ran Y."/>
            <person name="Li W."/>
        </authorList>
    </citation>
    <scope>NUCLEOTIDE SEQUENCE [LARGE SCALE GENOMIC DNA]</scope>
    <source>
        <strain evidence="7 8">CFH S0057</strain>
    </source>
</reference>
<dbReference type="SUPFAM" id="SSF53850">
    <property type="entry name" value="Periplasmic binding protein-like II"/>
    <property type="match status" value="1"/>
</dbReference>
<dbReference type="RefSeq" id="WP_213554722.1">
    <property type="nucleotide sequence ID" value="NZ_JBHTCI010000012.1"/>
</dbReference>
<dbReference type="InterPro" id="IPR005119">
    <property type="entry name" value="LysR_subst-bd"/>
</dbReference>